<keyword evidence="9" id="KW-1185">Reference proteome</keyword>
<name>A0A939PB70_9ACTN</name>
<dbReference type="SUPFAM" id="SSF49503">
    <property type="entry name" value="Cupredoxins"/>
    <property type="match status" value="1"/>
</dbReference>
<keyword evidence="3" id="KW-0574">Periplasm</keyword>
<dbReference type="InterPro" id="IPR035668">
    <property type="entry name" value="Amicyanin"/>
</dbReference>
<keyword evidence="4" id="KW-0249">Electron transport</keyword>
<dbReference type="InterPro" id="IPR008972">
    <property type="entry name" value="Cupredoxin"/>
</dbReference>
<evidence type="ECO:0000256" key="2">
    <source>
        <dbReference type="ARBA" id="ARBA00022448"/>
    </source>
</evidence>
<dbReference type="PRINTS" id="PR00155">
    <property type="entry name" value="AMICYANIN"/>
</dbReference>
<evidence type="ECO:0000259" key="7">
    <source>
        <dbReference type="Pfam" id="PF13473"/>
    </source>
</evidence>
<dbReference type="GO" id="GO:0005507">
    <property type="term" value="F:copper ion binding"/>
    <property type="evidence" value="ECO:0007669"/>
    <property type="project" value="InterPro"/>
</dbReference>
<evidence type="ECO:0000256" key="1">
    <source>
        <dbReference type="ARBA" id="ARBA00004418"/>
    </source>
</evidence>
<gene>
    <name evidence="8" type="ORF">J4573_20845</name>
</gene>
<dbReference type="CDD" id="cd13921">
    <property type="entry name" value="Amicyanin"/>
    <property type="match status" value="1"/>
</dbReference>
<keyword evidence="5" id="KW-0479">Metal-binding</keyword>
<proteinExistence type="predicted"/>
<dbReference type="GO" id="GO:0042597">
    <property type="term" value="C:periplasmic space"/>
    <property type="evidence" value="ECO:0007669"/>
    <property type="project" value="UniProtKB-SubCell"/>
</dbReference>
<feature type="binding site" evidence="5">
    <location>
        <position position="99"/>
    </location>
    <ligand>
        <name>Cu cation</name>
        <dbReference type="ChEBI" id="CHEBI:23378"/>
    </ligand>
</feature>
<dbReference type="Proteomes" id="UP000669179">
    <property type="component" value="Unassembled WGS sequence"/>
</dbReference>
<protein>
    <submittedName>
        <fullName evidence="8">Cupredoxin family copper-binding protein</fullName>
    </submittedName>
</protein>
<accession>A0A939PB70</accession>
<feature type="domain" description="EfeO-type cupredoxin-like" evidence="7">
    <location>
        <begin position="57"/>
        <end position="145"/>
    </location>
</feature>
<sequence length="147" mass="14690">MGAVMGLSTGRSARARWGAAAVVVGAAMTALAACGGSGHAATPATSMPGMSMPASTPPAPAAPVAGNAVEIKNFGFSPGALTVKAGTTVTWTNGDEDPHTVSATGGPFHSPTLTNGGTFHYTFTKPGRYAYICTIHPFMHGTVVVTK</sequence>
<dbReference type="Pfam" id="PF13473">
    <property type="entry name" value="Cupredoxin_1"/>
    <property type="match status" value="1"/>
</dbReference>
<feature type="chain" id="PRO_5036704150" evidence="6">
    <location>
        <begin position="33"/>
        <end position="147"/>
    </location>
</feature>
<dbReference type="InterPro" id="IPR028096">
    <property type="entry name" value="EfeO_Cupredoxin"/>
</dbReference>
<comment type="subcellular location">
    <subcellularLocation>
        <location evidence="1">Periplasm</location>
    </subcellularLocation>
</comment>
<dbReference type="InterPro" id="IPR002386">
    <property type="entry name" value="Amicyanin/Pseudoazurin"/>
</dbReference>
<feature type="binding site" evidence="5">
    <location>
        <position position="139"/>
    </location>
    <ligand>
        <name>Cu cation</name>
        <dbReference type="ChEBI" id="CHEBI:23378"/>
    </ligand>
</feature>
<feature type="signal peptide" evidence="6">
    <location>
        <begin position="1"/>
        <end position="32"/>
    </location>
</feature>
<reference evidence="8" key="1">
    <citation type="submission" date="2021-03" db="EMBL/GenBank/DDBJ databases">
        <authorList>
            <person name="Kanchanasin P."/>
            <person name="Saeng-In P."/>
            <person name="Phongsopitanun W."/>
            <person name="Yuki M."/>
            <person name="Kudo T."/>
            <person name="Ohkuma M."/>
            <person name="Tanasupawat S."/>
        </authorList>
    </citation>
    <scope>NUCLEOTIDE SEQUENCE</scope>
    <source>
        <strain evidence="8">GKU 128</strain>
    </source>
</reference>
<evidence type="ECO:0000313" key="8">
    <source>
        <dbReference type="EMBL" id="MBO2449562.1"/>
    </source>
</evidence>
<feature type="binding site" evidence="5">
    <location>
        <position position="133"/>
    </location>
    <ligand>
        <name>Cu cation</name>
        <dbReference type="ChEBI" id="CHEBI:23378"/>
    </ligand>
</feature>
<comment type="cofactor">
    <cofactor evidence="5">
        <name>Cu cation</name>
        <dbReference type="ChEBI" id="CHEBI:23378"/>
    </cofactor>
    <text evidence="5">Binds 1 copper ion per subunit.</text>
</comment>
<keyword evidence="2" id="KW-0813">Transport</keyword>
<dbReference type="PANTHER" id="PTHR36507:SF1">
    <property type="entry name" value="BLL1555 PROTEIN"/>
    <property type="match status" value="1"/>
</dbReference>
<dbReference type="GO" id="GO:0009055">
    <property type="term" value="F:electron transfer activity"/>
    <property type="evidence" value="ECO:0007669"/>
    <property type="project" value="InterPro"/>
</dbReference>
<evidence type="ECO:0000256" key="5">
    <source>
        <dbReference type="PIRSR" id="PIRSR602386-1"/>
    </source>
</evidence>
<evidence type="ECO:0000256" key="6">
    <source>
        <dbReference type="SAM" id="SignalP"/>
    </source>
</evidence>
<keyword evidence="6" id="KW-0732">Signal</keyword>
<evidence type="ECO:0000313" key="9">
    <source>
        <dbReference type="Proteomes" id="UP000669179"/>
    </source>
</evidence>
<comment type="caution">
    <text evidence="8">The sequence shown here is derived from an EMBL/GenBank/DDBJ whole genome shotgun (WGS) entry which is preliminary data.</text>
</comment>
<dbReference type="InterPro" id="IPR052721">
    <property type="entry name" value="ET_Amicyanin"/>
</dbReference>
<evidence type="ECO:0000256" key="3">
    <source>
        <dbReference type="ARBA" id="ARBA00022764"/>
    </source>
</evidence>
<organism evidence="8 9">
    <name type="scientific">Actinomadura barringtoniae</name>
    <dbReference type="NCBI Taxonomy" id="1427535"/>
    <lineage>
        <taxon>Bacteria</taxon>
        <taxon>Bacillati</taxon>
        <taxon>Actinomycetota</taxon>
        <taxon>Actinomycetes</taxon>
        <taxon>Streptosporangiales</taxon>
        <taxon>Thermomonosporaceae</taxon>
        <taxon>Actinomadura</taxon>
    </lineage>
</organism>
<keyword evidence="5" id="KW-0186">Copper</keyword>
<feature type="binding site" evidence="5">
    <location>
        <position position="136"/>
    </location>
    <ligand>
        <name>Cu cation</name>
        <dbReference type="ChEBI" id="CHEBI:23378"/>
    </ligand>
</feature>
<dbReference type="EMBL" id="JAGEOJ010000008">
    <property type="protein sequence ID" value="MBO2449562.1"/>
    <property type="molecule type" value="Genomic_DNA"/>
</dbReference>
<evidence type="ECO:0000256" key="4">
    <source>
        <dbReference type="ARBA" id="ARBA00022982"/>
    </source>
</evidence>
<dbReference type="PANTHER" id="PTHR36507">
    <property type="entry name" value="BLL1555 PROTEIN"/>
    <property type="match status" value="1"/>
</dbReference>
<dbReference type="AlphaFoldDB" id="A0A939PB70"/>
<dbReference type="Gene3D" id="2.60.40.420">
    <property type="entry name" value="Cupredoxins - blue copper proteins"/>
    <property type="match status" value="1"/>
</dbReference>